<sequence>MVDKILALQEIDLFIEIGLRCRHCAIEEPRTDLHLVEHSPSFFTRCTVSPSVSSNEAQLISRFSSVSFGPSFKADSTSLNSSWASSPSLCCSMTMRESWFLLTLLESEFSSNDLKLDMAASGVLDTIPARQRGQYHISSVIDPTYAVTNMILNQLERGGVDDCPPSPTLGAPGPGYMGKRRRSTIYEIPKMPLFLPYPISASLRPSKLDTLPACSSCRCYV</sequence>
<evidence type="ECO:0000313" key="2">
    <source>
        <dbReference type="Proteomes" id="UP000634136"/>
    </source>
</evidence>
<evidence type="ECO:0000313" key="1">
    <source>
        <dbReference type="EMBL" id="KAF7816995.1"/>
    </source>
</evidence>
<reference evidence="1" key="1">
    <citation type="submission" date="2020-09" db="EMBL/GenBank/DDBJ databases">
        <title>Genome-Enabled Discovery of Anthraquinone Biosynthesis in Senna tora.</title>
        <authorList>
            <person name="Kang S.-H."/>
            <person name="Pandey R.P."/>
            <person name="Lee C.-M."/>
            <person name="Sim J.-S."/>
            <person name="Jeong J.-T."/>
            <person name="Choi B.-S."/>
            <person name="Jung M."/>
            <person name="Ginzburg D."/>
            <person name="Zhao K."/>
            <person name="Won S.Y."/>
            <person name="Oh T.-J."/>
            <person name="Yu Y."/>
            <person name="Kim N.-H."/>
            <person name="Lee O.R."/>
            <person name="Lee T.-H."/>
            <person name="Bashyal P."/>
            <person name="Kim T.-S."/>
            <person name="Lee W.-H."/>
            <person name="Kawkins C."/>
            <person name="Kim C.-K."/>
            <person name="Kim J.S."/>
            <person name="Ahn B.O."/>
            <person name="Rhee S.Y."/>
            <person name="Sohng J.K."/>
        </authorList>
    </citation>
    <scope>NUCLEOTIDE SEQUENCE</scope>
    <source>
        <tissue evidence="1">Leaf</tissue>
    </source>
</reference>
<dbReference type="Proteomes" id="UP000634136">
    <property type="component" value="Unassembled WGS sequence"/>
</dbReference>
<gene>
    <name evidence="1" type="ORF">G2W53_030964</name>
</gene>
<dbReference type="EMBL" id="JAAIUW010000009">
    <property type="protein sequence ID" value="KAF7816995.1"/>
    <property type="molecule type" value="Genomic_DNA"/>
</dbReference>
<keyword evidence="2" id="KW-1185">Reference proteome</keyword>
<proteinExistence type="predicted"/>
<name>A0A834WBA4_9FABA</name>
<accession>A0A834WBA4</accession>
<dbReference type="AlphaFoldDB" id="A0A834WBA4"/>
<comment type="caution">
    <text evidence="1">The sequence shown here is derived from an EMBL/GenBank/DDBJ whole genome shotgun (WGS) entry which is preliminary data.</text>
</comment>
<organism evidence="1 2">
    <name type="scientific">Senna tora</name>
    <dbReference type="NCBI Taxonomy" id="362788"/>
    <lineage>
        <taxon>Eukaryota</taxon>
        <taxon>Viridiplantae</taxon>
        <taxon>Streptophyta</taxon>
        <taxon>Embryophyta</taxon>
        <taxon>Tracheophyta</taxon>
        <taxon>Spermatophyta</taxon>
        <taxon>Magnoliopsida</taxon>
        <taxon>eudicotyledons</taxon>
        <taxon>Gunneridae</taxon>
        <taxon>Pentapetalae</taxon>
        <taxon>rosids</taxon>
        <taxon>fabids</taxon>
        <taxon>Fabales</taxon>
        <taxon>Fabaceae</taxon>
        <taxon>Caesalpinioideae</taxon>
        <taxon>Cassia clade</taxon>
        <taxon>Senna</taxon>
    </lineage>
</organism>
<protein>
    <submittedName>
        <fullName evidence="1">Uncharacterized protein</fullName>
    </submittedName>
</protein>